<name>A0A0E9PX64_ANGAN</name>
<accession>A0A0E9PX64</accession>
<dbReference type="AlphaFoldDB" id="A0A0E9PX64"/>
<sequence length="52" mass="5602">MFYHSRCGEIASDLMDSVRSACKAPIWISSISPNQALGRYLGKGSMLKGPGN</sequence>
<protein>
    <submittedName>
        <fullName evidence="1">Uncharacterized protein</fullName>
    </submittedName>
</protein>
<evidence type="ECO:0000313" key="1">
    <source>
        <dbReference type="EMBL" id="JAH08857.1"/>
    </source>
</evidence>
<organism evidence="1">
    <name type="scientific">Anguilla anguilla</name>
    <name type="common">European freshwater eel</name>
    <name type="synonym">Muraena anguilla</name>
    <dbReference type="NCBI Taxonomy" id="7936"/>
    <lineage>
        <taxon>Eukaryota</taxon>
        <taxon>Metazoa</taxon>
        <taxon>Chordata</taxon>
        <taxon>Craniata</taxon>
        <taxon>Vertebrata</taxon>
        <taxon>Euteleostomi</taxon>
        <taxon>Actinopterygii</taxon>
        <taxon>Neopterygii</taxon>
        <taxon>Teleostei</taxon>
        <taxon>Anguilliformes</taxon>
        <taxon>Anguillidae</taxon>
        <taxon>Anguilla</taxon>
    </lineage>
</organism>
<proteinExistence type="predicted"/>
<reference evidence="1" key="1">
    <citation type="submission" date="2014-11" db="EMBL/GenBank/DDBJ databases">
        <authorList>
            <person name="Amaro Gonzalez C."/>
        </authorList>
    </citation>
    <scope>NUCLEOTIDE SEQUENCE</scope>
</reference>
<reference evidence="1" key="2">
    <citation type="journal article" date="2015" name="Fish Shellfish Immunol.">
        <title>Early steps in the European eel (Anguilla anguilla)-Vibrio vulnificus interaction in the gills: Role of the RtxA13 toxin.</title>
        <authorList>
            <person name="Callol A."/>
            <person name="Pajuelo D."/>
            <person name="Ebbesson L."/>
            <person name="Teles M."/>
            <person name="MacKenzie S."/>
            <person name="Amaro C."/>
        </authorList>
    </citation>
    <scope>NUCLEOTIDE SEQUENCE</scope>
</reference>
<dbReference type="EMBL" id="GBXM01099720">
    <property type="protein sequence ID" value="JAH08857.1"/>
    <property type="molecule type" value="Transcribed_RNA"/>
</dbReference>